<dbReference type="OrthoDB" id="5462484at2"/>
<feature type="signal peptide" evidence="6">
    <location>
        <begin position="1"/>
        <end position="18"/>
    </location>
</feature>
<dbReference type="PANTHER" id="PTHR38776">
    <property type="entry name" value="MLTA-INTERACTING PROTEIN-RELATED"/>
    <property type="match status" value="1"/>
</dbReference>
<name>A0A5C4N779_9RHOB</name>
<comment type="similarity">
    <text evidence="2">Belongs to the MipA/OmpV family.</text>
</comment>
<dbReference type="RefSeq" id="WP_139083347.1">
    <property type="nucleotide sequence ID" value="NZ_VDFV01000049.1"/>
</dbReference>
<evidence type="ECO:0000313" key="8">
    <source>
        <dbReference type="Proteomes" id="UP000305709"/>
    </source>
</evidence>
<sequence>MLRAVVLLAVLAPLPVLAQSADSGGGSRLAFTFGAGIEAVPGYFGSDELAPGFDLSLRAPFLSFGGVRLGRDDAAARSQGLGFRGSFRYVPERNGEEYEELAGLPEIDTSFELGGGLSYAQPGWEAFAVARYGLGGHESWVGELGLNLVAQPTERLGFRAGPRVLFGSEDYADTYFSVPDGTPGFEGFDAEGGLLSAGIEAVSTYALTESWGLRGRIRYERLLNDAADSPITQEDDQFTASLLVTRRFVFEF</sequence>
<evidence type="ECO:0000313" key="7">
    <source>
        <dbReference type="EMBL" id="TNC63546.1"/>
    </source>
</evidence>
<keyword evidence="4" id="KW-0472">Membrane</keyword>
<gene>
    <name evidence="7" type="ORF">FHG71_19375</name>
</gene>
<reference evidence="7 8" key="1">
    <citation type="submission" date="2019-06" db="EMBL/GenBank/DDBJ databases">
        <authorList>
            <person name="Jiang L."/>
        </authorList>
    </citation>
    <scope>NUCLEOTIDE SEQUENCE [LARGE SCALE GENOMIC DNA]</scope>
    <source>
        <strain evidence="7 8">YIM 48858</strain>
    </source>
</reference>
<evidence type="ECO:0000256" key="1">
    <source>
        <dbReference type="ARBA" id="ARBA00004442"/>
    </source>
</evidence>
<evidence type="ECO:0000256" key="3">
    <source>
        <dbReference type="ARBA" id="ARBA00022729"/>
    </source>
</evidence>
<dbReference type="InterPro" id="IPR010583">
    <property type="entry name" value="MipA"/>
</dbReference>
<keyword evidence="5" id="KW-0998">Cell outer membrane</keyword>
<keyword evidence="3 6" id="KW-0732">Signal</keyword>
<dbReference type="PANTHER" id="PTHR38776:SF1">
    <property type="entry name" value="MLTA-INTERACTING PROTEIN-RELATED"/>
    <property type="match status" value="1"/>
</dbReference>
<comment type="caution">
    <text evidence="7">The sequence shown here is derived from an EMBL/GenBank/DDBJ whole genome shotgun (WGS) entry which is preliminary data.</text>
</comment>
<organism evidence="7 8">
    <name type="scientific">Rubellimicrobium roseum</name>
    <dbReference type="NCBI Taxonomy" id="687525"/>
    <lineage>
        <taxon>Bacteria</taxon>
        <taxon>Pseudomonadati</taxon>
        <taxon>Pseudomonadota</taxon>
        <taxon>Alphaproteobacteria</taxon>
        <taxon>Rhodobacterales</taxon>
        <taxon>Roseobacteraceae</taxon>
        <taxon>Rubellimicrobium</taxon>
    </lineage>
</organism>
<dbReference type="EMBL" id="VDFV01000049">
    <property type="protein sequence ID" value="TNC63546.1"/>
    <property type="molecule type" value="Genomic_DNA"/>
</dbReference>
<feature type="chain" id="PRO_5023066825" evidence="6">
    <location>
        <begin position="19"/>
        <end position="252"/>
    </location>
</feature>
<protein>
    <submittedName>
        <fullName evidence="7">MipA/OmpV family protein</fullName>
    </submittedName>
</protein>
<accession>A0A5C4N779</accession>
<evidence type="ECO:0000256" key="4">
    <source>
        <dbReference type="ARBA" id="ARBA00023136"/>
    </source>
</evidence>
<evidence type="ECO:0000256" key="2">
    <source>
        <dbReference type="ARBA" id="ARBA00005722"/>
    </source>
</evidence>
<dbReference type="GO" id="GO:0009279">
    <property type="term" value="C:cell outer membrane"/>
    <property type="evidence" value="ECO:0007669"/>
    <property type="project" value="UniProtKB-SubCell"/>
</dbReference>
<keyword evidence="8" id="KW-1185">Reference proteome</keyword>
<proteinExistence type="inferred from homology"/>
<dbReference type="AlphaFoldDB" id="A0A5C4N779"/>
<dbReference type="Pfam" id="PF06629">
    <property type="entry name" value="MipA"/>
    <property type="match status" value="1"/>
</dbReference>
<evidence type="ECO:0000256" key="5">
    <source>
        <dbReference type="ARBA" id="ARBA00023237"/>
    </source>
</evidence>
<evidence type="ECO:0000256" key="6">
    <source>
        <dbReference type="SAM" id="SignalP"/>
    </source>
</evidence>
<dbReference type="Proteomes" id="UP000305709">
    <property type="component" value="Unassembled WGS sequence"/>
</dbReference>
<comment type="subcellular location">
    <subcellularLocation>
        <location evidence="1">Cell outer membrane</location>
    </subcellularLocation>
</comment>